<comment type="caution">
    <text evidence="2">The sequence shown here is derived from an EMBL/GenBank/DDBJ whole genome shotgun (WGS) entry which is preliminary data.</text>
</comment>
<accession>A0A0F8X8Z2</accession>
<evidence type="ECO:0000313" key="2">
    <source>
        <dbReference type="EMBL" id="KKK57415.1"/>
    </source>
</evidence>
<sequence length="65" mass="7581">MNDIVPLTYEQMDTAMRKVGELTAALGELQKDRDFWKRRADQRQIDINELKHNPADPLPPGHEHE</sequence>
<protein>
    <submittedName>
        <fullName evidence="2">Uncharacterized protein</fullName>
    </submittedName>
</protein>
<feature type="compositionally biased region" description="Pro residues" evidence="1">
    <location>
        <begin position="56"/>
        <end position="65"/>
    </location>
</feature>
<evidence type="ECO:0000256" key="1">
    <source>
        <dbReference type="SAM" id="MobiDB-lite"/>
    </source>
</evidence>
<name>A0A0F8X8Z2_9ZZZZ</name>
<dbReference type="AlphaFoldDB" id="A0A0F8X8Z2"/>
<feature type="region of interest" description="Disordered" evidence="1">
    <location>
        <begin position="44"/>
        <end position="65"/>
    </location>
</feature>
<feature type="compositionally biased region" description="Basic and acidic residues" evidence="1">
    <location>
        <begin position="44"/>
        <end position="54"/>
    </location>
</feature>
<organism evidence="2">
    <name type="scientific">marine sediment metagenome</name>
    <dbReference type="NCBI Taxonomy" id="412755"/>
    <lineage>
        <taxon>unclassified sequences</taxon>
        <taxon>metagenomes</taxon>
        <taxon>ecological metagenomes</taxon>
    </lineage>
</organism>
<gene>
    <name evidence="2" type="ORF">LCGC14_3054710</name>
</gene>
<proteinExistence type="predicted"/>
<reference evidence="2" key="1">
    <citation type="journal article" date="2015" name="Nature">
        <title>Complex archaea that bridge the gap between prokaryotes and eukaryotes.</title>
        <authorList>
            <person name="Spang A."/>
            <person name="Saw J.H."/>
            <person name="Jorgensen S.L."/>
            <person name="Zaremba-Niedzwiedzka K."/>
            <person name="Martijn J."/>
            <person name="Lind A.E."/>
            <person name="van Eijk R."/>
            <person name="Schleper C."/>
            <person name="Guy L."/>
            <person name="Ettema T.J."/>
        </authorList>
    </citation>
    <scope>NUCLEOTIDE SEQUENCE</scope>
</reference>
<dbReference type="EMBL" id="LAZR01064489">
    <property type="protein sequence ID" value="KKK57415.1"/>
    <property type="molecule type" value="Genomic_DNA"/>
</dbReference>